<name>A0ABU4IGW1_9VIBR</name>
<keyword evidence="2" id="KW-1185">Reference proteome</keyword>
<evidence type="ECO:0008006" key="3">
    <source>
        <dbReference type="Google" id="ProtNLM"/>
    </source>
</evidence>
<dbReference type="EMBL" id="JAWRCN010000001">
    <property type="protein sequence ID" value="MDW6016785.1"/>
    <property type="molecule type" value="Genomic_DNA"/>
</dbReference>
<evidence type="ECO:0000313" key="2">
    <source>
        <dbReference type="Proteomes" id="UP001272325"/>
    </source>
</evidence>
<proteinExistence type="predicted"/>
<gene>
    <name evidence="1" type="ORF">SBW85_03250</name>
</gene>
<comment type="caution">
    <text evidence="1">The sequence shown here is derived from an EMBL/GenBank/DDBJ whole genome shotgun (WGS) entry which is preliminary data.</text>
</comment>
<dbReference type="Proteomes" id="UP001272325">
    <property type="component" value="Unassembled WGS sequence"/>
</dbReference>
<evidence type="ECO:0000313" key="1">
    <source>
        <dbReference type="EMBL" id="MDW6016785.1"/>
    </source>
</evidence>
<protein>
    <recommendedName>
        <fullName evidence="3">Phage protein D</fullName>
    </recommendedName>
</protein>
<sequence length="323" mass="35855">MQLRIEGKNSEMMMELLKNWQLTDGNGIENDSLSMTLFSENVDGIPPKGEKYQVFLGDTYRDEFQISKRSISLRPREVRLVLCVAPFNILDSTGYRERKSSSWPPNTPISQIVSDCVTPHGFTVYVHPELQNIQTEGVHRTEESTSAFIYRLAKQYDAVAKIVDGKYVIAPKGKAKSATGKEIETITLSLNDKQASDLTNIEIDLDGRDDFLGVKGYYLSSDSGERVAVVVGTSPCKVIRNEFSSQVEVEQACSTELRRIQREGQRVSISSLPNEKAFAEGLVVIDNTFPTAFRGTSSIDSVCFSGRGRQATNMTIQATLTGE</sequence>
<dbReference type="RefSeq" id="WP_171137432.1">
    <property type="nucleotide sequence ID" value="NZ_AP024893.1"/>
</dbReference>
<reference evidence="1 2" key="1">
    <citation type="submission" date="2023-11" db="EMBL/GenBank/DDBJ databases">
        <title>Plant-associative lifestyle of Vibrio porteresiae and its evolutionary dynamics.</title>
        <authorList>
            <person name="Rameshkumar N."/>
            <person name="Kirti K."/>
        </authorList>
    </citation>
    <scope>NUCLEOTIDE SEQUENCE [LARGE SCALE GENOMIC DNA]</scope>
    <source>
        <strain evidence="1 2">MSSRF60</strain>
    </source>
</reference>
<organism evidence="1 2">
    <name type="scientific">Vibrio plantisponsor</name>
    <dbReference type="NCBI Taxonomy" id="664643"/>
    <lineage>
        <taxon>Bacteria</taxon>
        <taxon>Pseudomonadati</taxon>
        <taxon>Pseudomonadota</taxon>
        <taxon>Gammaproteobacteria</taxon>
        <taxon>Vibrionales</taxon>
        <taxon>Vibrionaceae</taxon>
        <taxon>Vibrio</taxon>
    </lineage>
</organism>
<dbReference type="SUPFAM" id="SSF69279">
    <property type="entry name" value="Phage tail proteins"/>
    <property type="match status" value="1"/>
</dbReference>
<accession>A0ABU4IGW1</accession>